<reference evidence="2" key="1">
    <citation type="submission" date="2022-11" db="UniProtKB">
        <authorList>
            <consortium name="WormBaseParasite"/>
        </authorList>
    </citation>
    <scope>IDENTIFICATION</scope>
</reference>
<accession>A0A914DE16</accession>
<organism evidence="1 2">
    <name type="scientific">Acrobeloides nanus</name>
    <dbReference type="NCBI Taxonomy" id="290746"/>
    <lineage>
        <taxon>Eukaryota</taxon>
        <taxon>Metazoa</taxon>
        <taxon>Ecdysozoa</taxon>
        <taxon>Nematoda</taxon>
        <taxon>Chromadorea</taxon>
        <taxon>Rhabditida</taxon>
        <taxon>Tylenchina</taxon>
        <taxon>Cephalobomorpha</taxon>
        <taxon>Cephaloboidea</taxon>
        <taxon>Cephalobidae</taxon>
        <taxon>Acrobeloides</taxon>
    </lineage>
</organism>
<keyword evidence="1" id="KW-1185">Reference proteome</keyword>
<evidence type="ECO:0000313" key="2">
    <source>
        <dbReference type="WBParaSite" id="ACRNAN_scaffold2430.g16403.t1"/>
    </source>
</evidence>
<dbReference type="Proteomes" id="UP000887540">
    <property type="component" value="Unplaced"/>
</dbReference>
<dbReference type="AlphaFoldDB" id="A0A914DE16"/>
<protein>
    <submittedName>
        <fullName evidence="2">Uncharacterized protein</fullName>
    </submittedName>
</protein>
<sequence>MINYGLKGLMRYAFSKMDSATNFPVECFYRHHSDIFIVYDVDNVLRGCGPKEDKASDQLEKNLQEFLEEMPFEMWWPLHKAYETGKFKKLKLGSGDRNADLAYLFEFLKATQEILHKTPEKRERVTNKYPDFRRVFTGDLHEPIRELVDAGVDIGLPKDTNHPGYDPWTIVKNIPHLFKAYKNGLKILIAAKEKLIELAEHEKSFINSKDDITNFLSREFNTPADSFYTRIGGLFDLADAYGDLCQKPIAWYNVPKYAEKLITC</sequence>
<proteinExistence type="predicted"/>
<dbReference type="WBParaSite" id="ACRNAN_scaffold2430.g16403.t1">
    <property type="protein sequence ID" value="ACRNAN_scaffold2430.g16403.t1"/>
    <property type="gene ID" value="ACRNAN_scaffold2430.g16403"/>
</dbReference>
<name>A0A914DE16_9BILA</name>
<evidence type="ECO:0000313" key="1">
    <source>
        <dbReference type="Proteomes" id="UP000887540"/>
    </source>
</evidence>